<keyword evidence="2" id="KW-0677">Repeat</keyword>
<reference evidence="5" key="1">
    <citation type="submission" date="2021-02" db="EMBL/GenBank/DDBJ databases">
        <authorList>
            <person name="Bekaert M."/>
        </authorList>
    </citation>
    <scope>NUCLEOTIDE SEQUENCE</scope>
    <source>
        <strain evidence="5">IoA-00</strain>
    </source>
</reference>
<organism evidence="5 6">
    <name type="scientific">Lepeophtheirus salmonis</name>
    <name type="common">Salmon louse</name>
    <name type="synonym">Caligus salmonis</name>
    <dbReference type="NCBI Taxonomy" id="72036"/>
    <lineage>
        <taxon>Eukaryota</taxon>
        <taxon>Metazoa</taxon>
        <taxon>Ecdysozoa</taxon>
        <taxon>Arthropoda</taxon>
        <taxon>Crustacea</taxon>
        <taxon>Multicrustacea</taxon>
        <taxon>Hexanauplia</taxon>
        <taxon>Copepoda</taxon>
        <taxon>Siphonostomatoida</taxon>
        <taxon>Caligidae</taxon>
        <taxon>Lepeophtheirus</taxon>
    </lineage>
</organism>
<dbReference type="AlphaFoldDB" id="A0A7R8H8E7"/>
<keyword evidence="4" id="KW-0862">Zinc</keyword>
<dbReference type="SMART" id="SM00355">
    <property type="entry name" value="ZnF_C2H2"/>
    <property type="match status" value="10"/>
</dbReference>
<dbReference type="GO" id="GO:0005634">
    <property type="term" value="C:nucleus"/>
    <property type="evidence" value="ECO:0007669"/>
    <property type="project" value="TreeGrafter"/>
</dbReference>
<keyword evidence="6" id="KW-1185">Reference proteome</keyword>
<dbReference type="PROSITE" id="PS50157">
    <property type="entry name" value="ZINC_FINGER_C2H2_2"/>
    <property type="match status" value="4"/>
</dbReference>
<name>A0A7R8H8E7_LEPSM</name>
<dbReference type="GO" id="GO:0000981">
    <property type="term" value="F:DNA-binding transcription factor activity, RNA polymerase II-specific"/>
    <property type="evidence" value="ECO:0007669"/>
    <property type="project" value="TreeGrafter"/>
</dbReference>
<dbReference type="Gene3D" id="3.30.160.60">
    <property type="entry name" value="Classic Zinc Finger"/>
    <property type="match status" value="3"/>
</dbReference>
<evidence type="ECO:0000256" key="1">
    <source>
        <dbReference type="ARBA" id="ARBA00022723"/>
    </source>
</evidence>
<dbReference type="OrthoDB" id="6077919at2759"/>
<dbReference type="InterPro" id="IPR011333">
    <property type="entry name" value="SKP1/BTB/POZ_sf"/>
</dbReference>
<gene>
    <name evidence="5" type="ORF">LSAA_10464</name>
</gene>
<dbReference type="Pfam" id="PF00096">
    <property type="entry name" value="zf-C2H2"/>
    <property type="match status" value="3"/>
</dbReference>
<evidence type="ECO:0000256" key="3">
    <source>
        <dbReference type="ARBA" id="ARBA00022771"/>
    </source>
</evidence>
<evidence type="ECO:0000313" key="5">
    <source>
        <dbReference type="EMBL" id="CAF2938636.1"/>
    </source>
</evidence>
<dbReference type="InterPro" id="IPR000210">
    <property type="entry name" value="BTB/POZ_dom"/>
</dbReference>
<dbReference type="Proteomes" id="UP000675881">
    <property type="component" value="Chromosome 5"/>
</dbReference>
<dbReference type="EMBL" id="HG994584">
    <property type="protein sequence ID" value="CAF2938636.1"/>
    <property type="molecule type" value="Genomic_DNA"/>
</dbReference>
<keyword evidence="1" id="KW-0479">Metal-binding</keyword>
<dbReference type="SUPFAM" id="SSF54695">
    <property type="entry name" value="POZ domain"/>
    <property type="match status" value="1"/>
</dbReference>
<dbReference type="PANTHER" id="PTHR24409">
    <property type="entry name" value="ZINC FINGER PROTEIN 142"/>
    <property type="match status" value="1"/>
</dbReference>
<accession>A0A7R8H8E7</accession>
<dbReference type="PROSITE" id="PS50097">
    <property type="entry name" value="BTB"/>
    <property type="match status" value="1"/>
</dbReference>
<evidence type="ECO:0000313" key="6">
    <source>
        <dbReference type="Proteomes" id="UP000675881"/>
    </source>
</evidence>
<keyword evidence="3" id="KW-0863">Zinc-finger</keyword>
<dbReference type="InterPro" id="IPR036236">
    <property type="entry name" value="Znf_C2H2_sf"/>
</dbReference>
<dbReference type="GO" id="GO:0008270">
    <property type="term" value="F:zinc ion binding"/>
    <property type="evidence" value="ECO:0007669"/>
    <property type="project" value="UniProtKB-KW"/>
</dbReference>
<proteinExistence type="predicted"/>
<dbReference type="PANTHER" id="PTHR24409:SF295">
    <property type="entry name" value="AZ2-RELATED"/>
    <property type="match status" value="1"/>
</dbReference>
<sequence>MTASNDMVRLVTRGEFSLPKEVQYVCLHTPDAVDVRLRCKDHKAADGLGAHQLLLASASPNFLKNIFLSNQDDMICVHLPNYNAEDVSAVVSLLYYGELIFYDIVTLDICQQIMRDLGICVSVTYDYEDNLYKLINSIPLSEKSSINFSTVRVVKHEMETTHECDRCSFVTTDYNAFTHHVNFCPCMTSEFKVETNPMTDNEALINLNENNSSYVLKAFHCSYPSCQFSTDSLSDYQVHIIVHNRKETLRSCPVCFIPTSSPSKLRQHFLALHSNIKSCTECKWRPTEDNDFESLLNHIQTHRSGTSLSLHCEYCDYSCTSSSHLSRHLKVHNNEKEFTCSDCPAKFRVRHQLNLHQNSIHLKKRLHNCHSCSKSYSTSKQLKSHFRTKSCEFFQCKMCNKHFKKSQSLAGHVKSAHPEIRHPKTQICEACGKSFSKKSGLRNHKCGFNDSSKVEEEKRCDICDKMVSISSYKSHTQYHLSV</sequence>
<dbReference type="InterPro" id="IPR013087">
    <property type="entry name" value="Znf_C2H2_type"/>
</dbReference>
<dbReference type="GO" id="GO:0000977">
    <property type="term" value="F:RNA polymerase II transcription regulatory region sequence-specific DNA binding"/>
    <property type="evidence" value="ECO:0007669"/>
    <property type="project" value="TreeGrafter"/>
</dbReference>
<dbReference type="PROSITE" id="PS00028">
    <property type="entry name" value="ZINC_FINGER_C2H2_1"/>
    <property type="match status" value="3"/>
</dbReference>
<dbReference type="Gene3D" id="3.30.710.10">
    <property type="entry name" value="Potassium Channel Kv1.1, Chain A"/>
    <property type="match status" value="1"/>
</dbReference>
<protein>
    <submittedName>
        <fullName evidence="5">KRAB</fullName>
    </submittedName>
</protein>
<evidence type="ECO:0000256" key="2">
    <source>
        <dbReference type="ARBA" id="ARBA00022737"/>
    </source>
</evidence>
<evidence type="ECO:0000256" key="4">
    <source>
        <dbReference type="ARBA" id="ARBA00022833"/>
    </source>
</evidence>
<dbReference type="SUPFAM" id="SSF57667">
    <property type="entry name" value="beta-beta-alpha zinc fingers"/>
    <property type="match status" value="2"/>
</dbReference>